<dbReference type="Proteomes" id="UP000008718">
    <property type="component" value="Chromosome"/>
</dbReference>
<gene>
    <name evidence="6" type="ordered locus">Palpr_3023</name>
</gene>
<proteinExistence type="predicted"/>
<dbReference type="EMBL" id="CP002345">
    <property type="protein sequence ID" value="ADQ81151.1"/>
    <property type="molecule type" value="Genomic_DNA"/>
</dbReference>
<evidence type="ECO:0000256" key="3">
    <source>
        <dbReference type="ARBA" id="ARBA00023163"/>
    </source>
</evidence>
<dbReference type="InterPro" id="IPR050397">
    <property type="entry name" value="Env_Response_Regulators"/>
</dbReference>
<name>E4T8P2_PALPW</name>
<feature type="domain" description="Cyclic nucleotide-binding" evidence="4">
    <location>
        <begin position="18"/>
        <end position="138"/>
    </location>
</feature>
<dbReference type="OrthoDB" id="9127033at2"/>
<dbReference type="Gene3D" id="2.60.120.10">
    <property type="entry name" value="Jelly Rolls"/>
    <property type="match status" value="1"/>
</dbReference>
<keyword evidence="1" id="KW-0805">Transcription regulation</keyword>
<organism evidence="6 7">
    <name type="scientific">Paludibacter propionicigenes (strain DSM 17365 / JCM 13257 / WB4)</name>
    <dbReference type="NCBI Taxonomy" id="694427"/>
    <lineage>
        <taxon>Bacteria</taxon>
        <taxon>Pseudomonadati</taxon>
        <taxon>Bacteroidota</taxon>
        <taxon>Bacteroidia</taxon>
        <taxon>Bacteroidales</taxon>
        <taxon>Paludibacteraceae</taxon>
        <taxon>Paludibacter</taxon>
    </lineage>
</organism>
<dbReference type="SMART" id="SM00419">
    <property type="entry name" value="HTH_CRP"/>
    <property type="match status" value="1"/>
</dbReference>
<dbReference type="PANTHER" id="PTHR24567:SF74">
    <property type="entry name" value="HTH-TYPE TRANSCRIPTIONAL REGULATOR ARCR"/>
    <property type="match status" value="1"/>
</dbReference>
<dbReference type="InterPro" id="IPR000595">
    <property type="entry name" value="cNMP-bd_dom"/>
</dbReference>
<evidence type="ECO:0000259" key="4">
    <source>
        <dbReference type="PROSITE" id="PS50042"/>
    </source>
</evidence>
<dbReference type="RefSeq" id="WP_013446520.1">
    <property type="nucleotide sequence ID" value="NC_014734.1"/>
</dbReference>
<dbReference type="SUPFAM" id="SSF46785">
    <property type="entry name" value="Winged helix' DNA-binding domain"/>
    <property type="match status" value="1"/>
</dbReference>
<dbReference type="GO" id="GO:0003700">
    <property type="term" value="F:DNA-binding transcription factor activity"/>
    <property type="evidence" value="ECO:0007669"/>
    <property type="project" value="TreeGrafter"/>
</dbReference>
<dbReference type="CDD" id="cd00038">
    <property type="entry name" value="CAP_ED"/>
    <property type="match status" value="1"/>
</dbReference>
<keyword evidence="3" id="KW-0804">Transcription</keyword>
<dbReference type="InterPro" id="IPR018490">
    <property type="entry name" value="cNMP-bd_dom_sf"/>
</dbReference>
<dbReference type="InterPro" id="IPR036390">
    <property type="entry name" value="WH_DNA-bd_sf"/>
</dbReference>
<dbReference type="InterPro" id="IPR012318">
    <property type="entry name" value="HTH_CRP"/>
</dbReference>
<evidence type="ECO:0000259" key="5">
    <source>
        <dbReference type="PROSITE" id="PS51063"/>
    </source>
</evidence>
<dbReference type="SMART" id="SM00100">
    <property type="entry name" value="cNMP"/>
    <property type="match status" value="1"/>
</dbReference>
<accession>E4T8P2</accession>
<protein>
    <submittedName>
        <fullName evidence="6">Transcriptional regulator, Crp/Fnr family</fullName>
    </submittedName>
</protein>
<dbReference type="STRING" id="694427.Palpr_3023"/>
<dbReference type="SUPFAM" id="SSF51206">
    <property type="entry name" value="cAMP-binding domain-like"/>
    <property type="match status" value="1"/>
</dbReference>
<dbReference type="AlphaFoldDB" id="E4T8P2"/>
<dbReference type="Gene3D" id="1.10.10.10">
    <property type="entry name" value="Winged helix-like DNA-binding domain superfamily/Winged helix DNA-binding domain"/>
    <property type="match status" value="1"/>
</dbReference>
<dbReference type="GO" id="GO:0005829">
    <property type="term" value="C:cytosol"/>
    <property type="evidence" value="ECO:0007669"/>
    <property type="project" value="TreeGrafter"/>
</dbReference>
<dbReference type="KEGG" id="ppn:Palpr_3023"/>
<evidence type="ECO:0000313" key="6">
    <source>
        <dbReference type="EMBL" id="ADQ81151.1"/>
    </source>
</evidence>
<dbReference type="HOGENOM" id="CLU_075053_0_3_10"/>
<reference key="1">
    <citation type="submission" date="2010-11" db="EMBL/GenBank/DDBJ databases">
        <title>The complete genome of Paludibacter propionicigenes DSM 17365.</title>
        <authorList>
            <consortium name="US DOE Joint Genome Institute (JGI-PGF)"/>
            <person name="Lucas S."/>
            <person name="Copeland A."/>
            <person name="Lapidus A."/>
            <person name="Bruce D."/>
            <person name="Goodwin L."/>
            <person name="Pitluck S."/>
            <person name="Kyrpides N."/>
            <person name="Mavromatis K."/>
            <person name="Ivanova N."/>
            <person name="Munk A.C."/>
            <person name="Brettin T."/>
            <person name="Detter J.C."/>
            <person name="Han C."/>
            <person name="Tapia R."/>
            <person name="Land M."/>
            <person name="Hauser L."/>
            <person name="Markowitz V."/>
            <person name="Cheng J.-F."/>
            <person name="Hugenholtz P."/>
            <person name="Woyke T."/>
            <person name="Wu D."/>
            <person name="Gronow S."/>
            <person name="Wellnitz S."/>
            <person name="Brambilla E."/>
            <person name="Klenk H.-P."/>
            <person name="Eisen J.A."/>
        </authorList>
    </citation>
    <scope>NUCLEOTIDE SEQUENCE</scope>
    <source>
        <strain>WB4</strain>
    </source>
</reference>
<keyword evidence="7" id="KW-1185">Reference proteome</keyword>
<dbReference type="Pfam" id="PF00027">
    <property type="entry name" value="cNMP_binding"/>
    <property type="match status" value="1"/>
</dbReference>
<sequence length="233" mass="26673">MAKKHVSDLKPIEEIFSVWDVLTPDERQFVRSNYSIHHFKKNELIHCENDQPTHMMILASGKVKVYKEGVGSRSQIIRMLKPGEHFGYRAIIANENYNTNTAAFEASTVYMIKAEIFLSILRHNNSFCYRFLEEIATDLGASDARTVNLTQKHIRGRLAEALLLLRKNYGLEEDGATISIYLSREDLANLSNMTTSNAIRTLSNFVNEHVIAMDGRKLKIIDEERLRKISKIG</sequence>
<dbReference type="InterPro" id="IPR036388">
    <property type="entry name" value="WH-like_DNA-bd_sf"/>
</dbReference>
<evidence type="ECO:0000313" key="7">
    <source>
        <dbReference type="Proteomes" id="UP000008718"/>
    </source>
</evidence>
<dbReference type="Pfam" id="PF13545">
    <property type="entry name" value="HTH_Crp_2"/>
    <property type="match status" value="1"/>
</dbReference>
<evidence type="ECO:0000256" key="1">
    <source>
        <dbReference type="ARBA" id="ARBA00023015"/>
    </source>
</evidence>
<dbReference type="PROSITE" id="PS51063">
    <property type="entry name" value="HTH_CRP_2"/>
    <property type="match status" value="1"/>
</dbReference>
<dbReference type="GO" id="GO:0003677">
    <property type="term" value="F:DNA binding"/>
    <property type="evidence" value="ECO:0007669"/>
    <property type="project" value="UniProtKB-KW"/>
</dbReference>
<keyword evidence="2" id="KW-0238">DNA-binding</keyword>
<reference evidence="6 7" key="2">
    <citation type="journal article" date="2011" name="Stand. Genomic Sci.">
        <title>Complete genome sequence of Paludibacter propionicigenes type strain (WB4).</title>
        <authorList>
            <person name="Gronow S."/>
            <person name="Munk C."/>
            <person name="Lapidus A."/>
            <person name="Nolan M."/>
            <person name="Lucas S."/>
            <person name="Hammon N."/>
            <person name="Deshpande S."/>
            <person name="Cheng J.F."/>
            <person name="Tapia R."/>
            <person name="Han C."/>
            <person name="Goodwin L."/>
            <person name="Pitluck S."/>
            <person name="Liolios K."/>
            <person name="Ivanova N."/>
            <person name="Mavromatis K."/>
            <person name="Mikhailova N."/>
            <person name="Pati A."/>
            <person name="Chen A."/>
            <person name="Palaniappan K."/>
            <person name="Land M."/>
            <person name="Hauser L."/>
            <person name="Chang Y.J."/>
            <person name="Jeffries C.D."/>
            <person name="Brambilla E."/>
            <person name="Rohde M."/>
            <person name="Goker M."/>
            <person name="Detter J.C."/>
            <person name="Woyke T."/>
            <person name="Bristow J."/>
            <person name="Eisen J.A."/>
            <person name="Markowitz V."/>
            <person name="Hugenholtz P."/>
            <person name="Kyrpides N.C."/>
            <person name="Klenk H.P."/>
        </authorList>
    </citation>
    <scope>NUCLEOTIDE SEQUENCE [LARGE SCALE GENOMIC DNA]</scope>
    <source>
        <strain evidence="7">DSM 17365 / JCM 13257 / WB4</strain>
    </source>
</reference>
<dbReference type="PANTHER" id="PTHR24567">
    <property type="entry name" value="CRP FAMILY TRANSCRIPTIONAL REGULATORY PROTEIN"/>
    <property type="match status" value="1"/>
</dbReference>
<feature type="domain" description="HTH crp-type" evidence="5">
    <location>
        <begin position="152"/>
        <end position="224"/>
    </location>
</feature>
<dbReference type="InterPro" id="IPR014710">
    <property type="entry name" value="RmlC-like_jellyroll"/>
</dbReference>
<dbReference type="PROSITE" id="PS50042">
    <property type="entry name" value="CNMP_BINDING_3"/>
    <property type="match status" value="1"/>
</dbReference>
<evidence type="ECO:0000256" key="2">
    <source>
        <dbReference type="ARBA" id="ARBA00023125"/>
    </source>
</evidence>
<dbReference type="eggNOG" id="COG0664">
    <property type="taxonomic scope" value="Bacteria"/>
</dbReference>